<dbReference type="EMBL" id="JASSZA010000009">
    <property type="protein sequence ID" value="KAK2102579.1"/>
    <property type="molecule type" value="Genomic_DNA"/>
</dbReference>
<gene>
    <name evidence="1" type="ORF">P7K49_020246</name>
</gene>
<evidence type="ECO:0000313" key="1">
    <source>
        <dbReference type="EMBL" id="KAK2102579.1"/>
    </source>
</evidence>
<protein>
    <submittedName>
        <fullName evidence="1">Uncharacterized protein</fullName>
    </submittedName>
</protein>
<reference evidence="1 2" key="1">
    <citation type="submission" date="2023-05" db="EMBL/GenBank/DDBJ databases">
        <title>B98-5 Cell Line De Novo Hybrid Assembly: An Optical Mapping Approach.</title>
        <authorList>
            <person name="Kananen K."/>
            <person name="Auerbach J.A."/>
            <person name="Kautto E."/>
            <person name="Blachly J.S."/>
        </authorList>
    </citation>
    <scope>NUCLEOTIDE SEQUENCE [LARGE SCALE GENOMIC DNA]</scope>
    <source>
        <strain evidence="1">B95-8</strain>
        <tissue evidence="1">Cell line</tissue>
    </source>
</reference>
<keyword evidence="2" id="KW-1185">Reference proteome</keyword>
<dbReference type="Proteomes" id="UP001266305">
    <property type="component" value="Unassembled WGS sequence"/>
</dbReference>
<proteinExistence type="predicted"/>
<accession>A0ABQ9V0M2</accession>
<evidence type="ECO:0000313" key="2">
    <source>
        <dbReference type="Proteomes" id="UP001266305"/>
    </source>
</evidence>
<sequence>MEGDSEELGARSTRGVLEARSGWCPWLASSPSVARVALCILICLLQSPPQEPRGPKSFICRLGNTASHTPAAGSFARQPRFFPSGFWALTRKPPLQG</sequence>
<feature type="non-terminal residue" evidence="1">
    <location>
        <position position="97"/>
    </location>
</feature>
<organism evidence="1 2">
    <name type="scientific">Saguinus oedipus</name>
    <name type="common">Cotton-top tamarin</name>
    <name type="synonym">Oedipomidas oedipus</name>
    <dbReference type="NCBI Taxonomy" id="9490"/>
    <lineage>
        <taxon>Eukaryota</taxon>
        <taxon>Metazoa</taxon>
        <taxon>Chordata</taxon>
        <taxon>Craniata</taxon>
        <taxon>Vertebrata</taxon>
        <taxon>Euteleostomi</taxon>
        <taxon>Mammalia</taxon>
        <taxon>Eutheria</taxon>
        <taxon>Euarchontoglires</taxon>
        <taxon>Primates</taxon>
        <taxon>Haplorrhini</taxon>
        <taxon>Platyrrhini</taxon>
        <taxon>Cebidae</taxon>
        <taxon>Callitrichinae</taxon>
        <taxon>Saguinus</taxon>
    </lineage>
</organism>
<name>A0ABQ9V0M2_SAGOE</name>
<comment type="caution">
    <text evidence="1">The sequence shown here is derived from an EMBL/GenBank/DDBJ whole genome shotgun (WGS) entry which is preliminary data.</text>
</comment>